<dbReference type="Pfam" id="PF05977">
    <property type="entry name" value="MFS_3"/>
    <property type="match status" value="1"/>
</dbReference>
<evidence type="ECO:0000256" key="3">
    <source>
        <dbReference type="ARBA" id="ARBA00022475"/>
    </source>
</evidence>
<keyword evidence="6 7" id="KW-0472">Membrane</keyword>
<evidence type="ECO:0000256" key="6">
    <source>
        <dbReference type="ARBA" id="ARBA00023136"/>
    </source>
</evidence>
<feature type="transmembrane region" description="Helical" evidence="7">
    <location>
        <begin position="257"/>
        <end position="277"/>
    </location>
</feature>
<dbReference type="RefSeq" id="WP_084195018.1">
    <property type="nucleotide sequence ID" value="NZ_FTOA01000012.1"/>
</dbReference>
<keyword evidence="5 7" id="KW-1133">Transmembrane helix</keyword>
<dbReference type="Gene3D" id="1.20.1250.20">
    <property type="entry name" value="MFS general substrate transporter like domains"/>
    <property type="match status" value="1"/>
</dbReference>
<evidence type="ECO:0000256" key="4">
    <source>
        <dbReference type="ARBA" id="ARBA00022692"/>
    </source>
</evidence>
<dbReference type="CDD" id="cd06173">
    <property type="entry name" value="MFS_MefA_like"/>
    <property type="match status" value="1"/>
</dbReference>
<keyword evidence="9" id="KW-1185">Reference proteome</keyword>
<accession>A0A1N7Q949</accession>
<feature type="transmembrane region" description="Helical" evidence="7">
    <location>
        <begin position="367"/>
        <end position="392"/>
    </location>
</feature>
<dbReference type="PANTHER" id="PTHR23513:SF9">
    <property type="entry name" value="ENTEROBACTIN EXPORTER ENTS"/>
    <property type="match status" value="1"/>
</dbReference>
<dbReference type="EMBL" id="FTOA01000012">
    <property type="protein sequence ID" value="SIT19365.1"/>
    <property type="molecule type" value="Genomic_DNA"/>
</dbReference>
<reference evidence="8 9" key="1">
    <citation type="submission" date="2017-01" db="EMBL/GenBank/DDBJ databases">
        <authorList>
            <person name="Mah S.A."/>
            <person name="Swanson W.J."/>
            <person name="Moy G.W."/>
            <person name="Vacquier V.D."/>
        </authorList>
    </citation>
    <scope>NUCLEOTIDE SEQUENCE [LARGE SCALE GENOMIC DNA]</scope>
    <source>
        <strain evidence="8 9">DSM 11589</strain>
    </source>
</reference>
<sequence>MADSSSPLRNTSFLALLSSRFLAAIATQVQAVAVGWHIYDIARDPMALGYVGLAVFIPMALATLPAGDMVDRYSRRTMLAVGGTMQCITAASMLALTLMNVQILWPYYAALVFMGIGRALGGPAYQALVPQIVPEAQLGRAVAMTSSAFQSATIAGPAVGGLIYLAGPDITFALCFAFYAVSVSVLALVRGPFPKPVITPGIGAVGRLVAGMNYVRSNPVVLGALSLDMMAVLLGGATALLPIFARDVLHTGPEGLGMLRAAPAVGAVAVGLILGRWPLQQRTGFYLFSCVGLFGLATIGFGLSGNFVFSLFCLLVMGASDMISMYVRQTLVQLATPDAMRGRVSAVNVLFIGASNELGEFESGVTAAWFGVVPAAVLGGIGTIVVVGLWAWMFPALRTVDRLTDVKPVLPDEPDAVPQKA</sequence>
<feature type="transmembrane region" description="Helical" evidence="7">
    <location>
        <begin position="78"/>
        <end position="99"/>
    </location>
</feature>
<protein>
    <submittedName>
        <fullName evidence="8">Predicted arabinose efflux permease, MFS family</fullName>
    </submittedName>
</protein>
<dbReference type="InterPro" id="IPR036259">
    <property type="entry name" value="MFS_trans_sf"/>
</dbReference>
<evidence type="ECO:0000256" key="7">
    <source>
        <dbReference type="SAM" id="Phobius"/>
    </source>
</evidence>
<evidence type="ECO:0000256" key="2">
    <source>
        <dbReference type="ARBA" id="ARBA00022448"/>
    </source>
</evidence>
<name>A0A1N7Q949_9PROT</name>
<evidence type="ECO:0000313" key="8">
    <source>
        <dbReference type="EMBL" id="SIT19365.1"/>
    </source>
</evidence>
<comment type="subcellular location">
    <subcellularLocation>
        <location evidence="1">Cell membrane</location>
        <topology evidence="1">Multi-pass membrane protein</topology>
    </subcellularLocation>
</comment>
<dbReference type="SUPFAM" id="SSF103473">
    <property type="entry name" value="MFS general substrate transporter"/>
    <property type="match status" value="1"/>
</dbReference>
<evidence type="ECO:0000256" key="1">
    <source>
        <dbReference type="ARBA" id="ARBA00004651"/>
    </source>
</evidence>
<evidence type="ECO:0000313" key="9">
    <source>
        <dbReference type="Proteomes" id="UP000185678"/>
    </source>
</evidence>
<keyword evidence="4 7" id="KW-0812">Transmembrane</keyword>
<dbReference type="InterPro" id="IPR010290">
    <property type="entry name" value="TM_effector"/>
</dbReference>
<feature type="transmembrane region" description="Helical" evidence="7">
    <location>
        <begin position="47"/>
        <end position="66"/>
    </location>
</feature>
<evidence type="ECO:0000256" key="5">
    <source>
        <dbReference type="ARBA" id="ARBA00022989"/>
    </source>
</evidence>
<dbReference type="AlphaFoldDB" id="A0A1N7Q949"/>
<feature type="transmembrane region" description="Helical" evidence="7">
    <location>
        <begin position="284"/>
        <end position="301"/>
    </location>
</feature>
<feature type="transmembrane region" description="Helical" evidence="7">
    <location>
        <begin position="170"/>
        <end position="189"/>
    </location>
</feature>
<gene>
    <name evidence="8" type="ORF">SAMN05421779_11229</name>
</gene>
<dbReference type="STRING" id="80876.SAMN05421779_11229"/>
<dbReference type="GO" id="GO:0005886">
    <property type="term" value="C:plasma membrane"/>
    <property type="evidence" value="ECO:0007669"/>
    <property type="project" value="UniProtKB-SubCell"/>
</dbReference>
<dbReference type="Proteomes" id="UP000185678">
    <property type="component" value="Unassembled WGS sequence"/>
</dbReference>
<proteinExistence type="predicted"/>
<feature type="transmembrane region" description="Helical" evidence="7">
    <location>
        <begin position="220"/>
        <end position="245"/>
    </location>
</feature>
<dbReference type="PANTHER" id="PTHR23513">
    <property type="entry name" value="INTEGRAL MEMBRANE EFFLUX PROTEIN-RELATED"/>
    <property type="match status" value="1"/>
</dbReference>
<keyword evidence="3" id="KW-1003">Cell membrane</keyword>
<organism evidence="8 9">
    <name type="scientific">Insolitispirillum peregrinum</name>
    <dbReference type="NCBI Taxonomy" id="80876"/>
    <lineage>
        <taxon>Bacteria</taxon>
        <taxon>Pseudomonadati</taxon>
        <taxon>Pseudomonadota</taxon>
        <taxon>Alphaproteobacteria</taxon>
        <taxon>Rhodospirillales</taxon>
        <taxon>Novispirillaceae</taxon>
        <taxon>Insolitispirillum</taxon>
    </lineage>
</organism>
<keyword evidence="2" id="KW-0813">Transport</keyword>